<dbReference type="PANTHER" id="PTHR24421">
    <property type="entry name" value="NITRATE/NITRITE SENSOR PROTEIN NARX-RELATED"/>
    <property type="match status" value="1"/>
</dbReference>
<evidence type="ECO:0000256" key="4">
    <source>
        <dbReference type="SAM" id="MobiDB-lite"/>
    </source>
</evidence>
<dbReference type="InterPro" id="IPR036890">
    <property type="entry name" value="HATPase_C_sf"/>
</dbReference>
<name>A0A3A9Z6H0_9ACTN</name>
<proteinExistence type="predicted"/>
<evidence type="ECO:0000256" key="5">
    <source>
        <dbReference type="SAM" id="Phobius"/>
    </source>
</evidence>
<organism evidence="7 8">
    <name type="scientific">Streptomyces hoynatensis</name>
    <dbReference type="NCBI Taxonomy" id="1141874"/>
    <lineage>
        <taxon>Bacteria</taxon>
        <taxon>Bacillati</taxon>
        <taxon>Actinomycetota</taxon>
        <taxon>Actinomycetes</taxon>
        <taxon>Kitasatosporales</taxon>
        <taxon>Streptomycetaceae</taxon>
        <taxon>Streptomyces</taxon>
    </lineage>
</organism>
<dbReference type="Gene3D" id="3.30.565.10">
    <property type="entry name" value="Histidine kinase-like ATPase, C-terminal domain"/>
    <property type="match status" value="1"/>
</dbReference>
<feature type="domain" description="Signal transduction histidine kinase subgroup 3 dimerisation and phosphoacceptor" evidence="6">
    <location>
        <begin position="199"/>
        <end position="263"/>
    </location>
</feature>
<dbReference type="InterPro" id="IPR011712">
    <property type="entry name" value="Sig_transdc_His_kin_sub3_dim/P"/>
</dbReference>
<dbReference type="GO" id="GO:0046983">
    <property type="term" value="F:protein dimerization activity"/>
    <property type="evidence" value="ECO:0007669"/>
    <property type="project" value="InterPro"/>
</dbReference>
<dbReference type="EMBL" id="RBAL01000004">
    <property type="protein sequence ID" value="RKN43905.1"/>
    <property type="molecule type" value="Genomic_DNA"/>
</dbReference>
<keyword evidence="8" id="KW-1185">Reference proteome</keyword>
<evidence type="ECO:0000256" key="2">
    <source>
        <dbReference type="ARBA" id="ARBA00022777"/>
    </source>
</evidence>
<gene>
    <name evidence="7" type="ORF">D7294_09450</name>
</gene>
<feature type="transmembrane region" description="Helical" evidence="5">
    <location>
        <begin position="62"/>
        <end position="80"/>
    </location>
</feature>
<dbReference type="Pfam" id="PF07730">
    <property type="entry name" value="HisKA_3"/>
    <property type="match status" value="1"/>
</dbReference>
<dbReference type="GO" id="GO:0016020">
    <property type="term" value="C:membrane"/>
    <property type="evidence" value="ECO:0007669"/>
    <property type="project" value="InterPro"/>
</dbReference>
<dbReference type="OrthoDB" id="5241784at2"/>
<dbReference type="CDD" id="cd16917">
    <property type="entry name" value="HATPase_UhpB-NarQ-NarX-like"/>
    <property type="match status" value="1"/>
</dbReference>
<evidence type="ECO:0000313" key="7">
    <source>
        <dbReference type="EMBL" id="RKN43905.1"/>
    </source>
</evidence>
<feature type="transmembrane region" description="Helical" evidence="5">
    <location>
        <begin position="92"/>
        <end position="111"/>
    </location>
</feature>
<reference evidence="7 8" key="1">
    <citation type="journal article" date="2014" name="Int. J. Syst. Evol. Microbiol.">
        <title>Streptomyces hoynatensis sp. nov., isolated from deep marine sediment.</title>
        <authorList>
            <person name="Veyisoglu A."/>
            <person name="Sahin N."/>
        </authorList>
    </citation>
    <scope>NUCLEOTIDE SEQUENCE [LARGE SCALE GENOMIC DNA]</scope>
    <source>
        <strain evidence="7 8">KCTC 29097</strain>
    </source>
</reference>
<feature type="compositionally biased region" description="Pro residues" evidence="4">
    <location>
        <begin position="7"/>
        <end position="16"/>
    </location>
</feature>
<dbReference type="Gene3D" id="1.20.5.1930">
    <property type="match status" value="1"/>
</dbReference>
<accession>A0A3A9Z6H0</accession>
<keyword evidence="3" id="KW-0902">Two-component regulatory system</keyword>
<keyword evidence="2 7" id="KW-0418">Kinase</keyword>
<dbReference type="PANTHER" id="PTHR24421:SF63">
    <property type="entry name" value="SENSOR HISTIDINE KINASE DESK"/>
    <property type="match status" value="1"/>
</dbReference>
<evidence type="ECO:0000259" key="6">
    <source>
        <dbReference type="Pfam" id="PF07730"/>
    </source>
</evidence>
<dbReference type="Proteomes" id="UP000272474">
    <property type="component" value="Unassembled WGS sequence"/>
</dbReference>
<evidence type="ECO:0000256" key="3">
    <source>
        <dbReference type="ARBA" id="ARBA00023012"/>
    </source>
</evidence>
<dbReference type="GO" id="GO:0000155">
    <property type="term" value="F:phosphorelay sensor kinase activity"/>
    <property type="evidence" value="ECO:0007669"/>
    <property type="project" value="InterPro"/>
</dbReference>
<dbReference type="AlphaFoldDB" id="A0A3A9Z6H0"/>
<sequence>MNQRHPNPFPGDPAAPPESRATGAEEGPAASARRLARRLAAAVTGCCGALAALHTARPDASSLRVSSCAALAFLIIFIQYEFGASGRRTGNAAHPLALAAQLLLTCLPLPWLGLDWALMCGPAAGAALLALPPGAAGPLCGLIAVPLLLFGGDLLPLARTCCAAAVVALVLHGVGRLAALTAQAHESRAALADRAVAAERLRLARDLHDLLGYSVSAITLKGELSHRLIPVDPELARAELASMLRISRQALADIRTLSSRYRKLSLANEARAAAQVLEAANIATEVDVKECESLPPATDALLATVLREGVTNIIRHSNAQKCVLRAYCRADGIHLMLVNDGVRAREGAPTPHAGAGIENLTERLAAVGGRLHARVSGDCFRLVAEIPVEGGIPACAAPTVEELNGGTGAISKSTAG</sequence>
<comment type="caution">
    <text evidence="7">The sequence shown here is derived from an EMBL/GenBank/DDBJ whole genome shotgun (WGS) entry which is preliminary data.</text>
</comment>
<keyword evidence="5" id="KW-0812">Transmembrane</keyword>
<keyword evidence="5" id="KW-1133">Transmembrane helix</keyword>
<protein>
    <submittedName>
        <fullName evidence="7">Histidine kinase</fullName>
    </submittedName>
</protein>
<evidence type="ECO:0000313" key="8">
    <source>
        <dbReference type="Proteomes" id="UP000272474"/>
    </source>
</evidence>
<dbReference type="RefSeq" id="WP_120677558.1">
    <property type="nucleotide sequence ID" value="NZ_RBAL01000004.1"/>
</dbReference>
<dbReference type="InterPro" id="IPR050482">
    <property type="entry name" value="Sensor_HK_TwoCompSys"/>
</dbReference>
<feature type="region of interest" description="Disordered" evidence="4">
    <location>
        <begin position="1"/>
        <end position="28"/>
    </location>
</feature>
<keyword evidence="5" id="KW-0472">Membrane</keyword>
<evidence type="ECO:0000256" key="1">
    <source>
        <dbReference type="ARBA" id="ARBA00022679"/>
    </source>
</evidence>
<keyword evidence="1" id="KW-0808">Transferase</keyword>
<feature type="transmembrane region" description="Helical" evidence="5">
    <location>
        <begin position="123"/>
        <end position="150"/>
    </location>
</feature>